<name>A0A385UH58_9CAUD</name>
<reference evidence="1 2" key="1">
    <citation type="submission" date="2018-08" db="EMBL/GenBank/DDBJ databases">
        <authorList>
            <person name="Hogarty M.P."/>
            <person name="Sinkre R.A."/>
            <person name="Rubiano R."/>
            <person name="Harback M.R."/>
            <person name="Shaffer C.D."/>
            <person name="Weston-Hafer K.A."/>
            <person name="Russell D.A."/>
            <person name="Pope W.H."/>
            <person name="Jacobs-Sera D."/>
            <person name="Hendrix R.W."/>
            <person name="Hatfull G.F."/>
        </authorList>
    </citation>
    <scope>NUCLEOTIDE SEQUENCE [LARGE SCALE GENOMIC DNA]</scope>
</reference>
<evidence type="ECO:0000313" key="2">
    <source>
        <dbReference type="Proteomes" id="UP000271820"/>
    </source>
</evidence>
<dbReference type="KEGG" id="vg:55611516"/>
<proteinExistence type="predicted"/>
<sequence length="64" mass="6927">MKKNCLGCKKDKPENQFGSVGMDRALCASCRSGRMKVTSQRKSRGGKIADAIGDFFEGLGDLLD</sequence>
<dbReference type="EMBL" id="MH727564">
    <property type="protein sequence ID" value="AYB70971.1"/>
    <property type="molecule type" value="Genomic_DNA"/>
</dbReference>
<dbReference type="GeneID" id="55611516"/>
<dbReference type="Proteomes" id="UP000271820">
    <property type="component" value="Segment"/>
</dbReference>
<gene>
    <name evidence="1" type="primary">155</name>
    <name evidence="1" type="ORF">SEA_YABOI_155</name>
</gene>
<keyword evidence="2" id="KW-1185">Reference proteome</keyword>
<protein>
    <submittedName>
        <fullName evidence="1">Uncharacterized protein</fullName>
    </submittedName>
</protein>
<evidence type="ECO:0000313" key="1">
    <source>
        <dbReference type="EMBL" id="AYB70971.1"/>
    </source>
</evidence>
<organism evidence="1 2">
    <name type="scientific">Streptomyces phage Yaboi</name>
    <dbReference type="NCBI Taxonomy" id="2301621"/>
    <lineage>
        <taxon>Viruses</taxon>
        <taxon>Duplodnaviria</taxon>
        <taxon>Heunggongvirae</taxon>
        <taxon>Uroviricota</taxon>
        <taxon>Caudoviricetes</taxon>
        <taxon>Stanwilliamsviridae</taxon>
        <taxon>Boydwoodruffvirinae</taxon>
        <taxon>Karimacvirus</taxon>
        <taxon>Karimacvirus yaboi</taxon>
        <taxon>Streptomyces virus Yaboi</taxon>
    </lineage>
</organism>
<accession>A0A385UH58</accession>
<dbReference type="RefSeq" id="YP_009841270.1">
    <property type="nucleotide sequence ID" value="NC_048730.1"/>
</dbReference>